<gene>
    <name evidence="1" type="ORF">FMM05_20165</name>
</gene>
<proteinExistence type="predicted"/>
<comment type="caution">
    <text evidence="1">The sequence shown here is derived from an EMBL/GenBank/DDBJ whole genome shotgun (WGS) entry which is preliminary data.</text>
</comment>
<protein>
    <submittedName>
        <fullName evidence="1">Uncharacterized protein</fullName>
    </submittedName>
</protein>
<dbReference type="OrthoDB" id="1327430at2"/>
<reference evidence="1 2" key="1">
    <citation type="submission" date="2019-07" db="EMBL/GenBank/DDBJ databases">
        <title>Flavobacterium sp. nov., isolated from glacier ice.</title>
        <authorList>
            <person name="Liu Q."/>
            <person name="Xin Y.-H."/>
        </authorList>
    </citation>
    <scope>NUCLEOTIDE SEQUENCE [LARGE SCALE GENOMIC DNA]</scope>
    <source>
        <strain evidence="1 2">ZT4R6</strain>
    </source>
</reference>
<dbReference type="Proteomes" id="UP000320643">
    <property type="component" value="Unassembled WGS sequence"/>
</dbReference>
<evidence type="ECO:0000313" key="1">
    <source>
        <dbReference type="EMBL" id="TRW21468.1"/>
    </source>
</evidence>
<sequence>MSTENDYIALSGDTEDINILQNDYKLSELAMVFPNVNSLLIPKKAHYNLSKYVPKALLKEIDPNTDIAIEKCLLVLSNLASTYYTEDPWKALSSAILHEQTKGNSNTFIYIKIIELLKTGTNKGAFIEMGDSYEVGVQSKKYRYTDQYLNVGLTEYLIKDTSIIARRNRLFYQQLANAMTNPICANLVRMYAKIELPTSVELLAIGKTLVKEGRTTKKGKLLTMRNKHKNHYWSDWQNRSFVEDNINLFEFLTGRGFMIPSAGDAASGGRVVDSFTLMPTWIREQITIDGMRLAECDYTALHPNIAIKLYGGKESYITHQKVAKKAAIDEKIVKVEHLAFFNKRWSGMKISPLYKYYSEHEPTMLKHIERDKKANGYKVTSRRMFETEVNIMNDVIVNLKAKGLQVLYVYDALVCEEKDKTVVIEVMNRIVLEHGVKTSVKATEQHNPELLPIETIKNKLRTMINHERYQGKESDIRTMLTAFDHKTVEEFNGFFNHILESVSRA</sequence>
<accession>A0A552UTC2</accession>
<evidence type="ECO:0000313" key="2">
    <source>
        <dbReference type="Proteomes" id="UP000320643"/>
    </source>
</evidence>
<dbReference type="AlphaFoldDB" id="A0A552UTC2"/>
<dbReference type="EMBL" id="VJVZ01000019">
    <property type="protein sequence ID" value="TRW21468.1"/>
    <property type="molecule type" value="Genomic_DNA"/>
</dbReference>
<name>A0A552UTC2_9FLAO</name>
<dbReference type="RefSeq" id="WP_143375233.1">
    <property type="nucleotide sequence ID" value="NZ_VJVZ01000019.1"/>
</dbReference>
<keyword evidence="2" id="KW-1185">Reference proteome</keyword>
<organism evidence="1 2">
    <name type="scientific">Flavobacterium zepuense</name>
    <dbReference type="NCBI Taxonomy" id="2593302"/>
    <lineage>
        <taxon>Bacteria</taxon>
        <taxon>Pseudomonadati</taxon>
        <taxon>Bacteroidota</taxon>
        <taxon>Flavobacteriia</taxon>
        <taxon>Flavobacteriales</taxon>
        <taxon>Flavobacteriaceae</taxon>
        <taxon>Flavobacterium</taxon>
    </lineage>
</organism>